<sequence length="200" mass="22368">MPDFRAQIQQYIREHALPIDKYSHQPRLYQLILAIGQGLSYDDDVVYAAAWLHDLGVFIGHRPSDLAALAAWDNVAYALEKVPALLQQWQFPLEKIKAVLTAIAQHSPQQTPTSIEASLLRDADILEQLGAVAILRIVSKVGRDTRYQTFDQALATLEHNVMQLPSQLHLANSQQLAQARIAVLQQFITAAQAESQGQPW</sequence>
<dbReference type="CDD" id="cd00077">
    <property type="entry name" value="HDc"/>
    <property type="match status" value="1"/>
</dbReference>
<dbReference type="InterPro" id="IPR006674">
    <property type="entry name" value="HD_domain"/>
</dbReference>
<gene>
    <name evidence="2" type="primary">yedJ_1</name>
    <name evidence="2" type="ORF">Hgul01_03323</name>
</gene>
<dbReference type="Pfam" id="PF01966">
    <property type="entry name" value="HD"/>
    <property type="match status" value="1"/>
</dbReference>
<proteinExistence type="predicted"/>
<organism evidence="2 3">
    <name type="scientific">Herpetosiphon gulosus</name>
    <dbReference type="NCBI Taxonomy" id="1973496"/>
    <lineage>
        <taxon>Bacteria</taxon>
        <taxon>Bacillati</taxon>
        <taxon>Chloroflexota</taxon>
        <taxon>Chloroflexia</taxon>
        <taxon>Herpetosiphonales</taxon>
        <taxon>Herpetosiphonaceae</taxon>
        <taxon>Herpetosiphon</taxon>
    </lineage>
</organism>
<dbReference type="RefSeq" id="WP_345723127.1">
    <property type="nucleotide sequence ID" value="NZ_BAABRU010000011.1"/>
</dbReference>
<name>A0ABP9X3U7_9CHLR</name>
<comment type="caution">
    <text evidence="2">The sequence shown here is derived from an EMBL/GenBank/DDBJ whole genome shotgun (WGS) entry which is preliminary data.</text>
</comment>
<keyword evidence="3" id="KW-1185">Reference proteome</keyword>
<protein>
    <submittedName>
        <fullName evidence="2">Uncharacterized protein YedJ</fullName>
    </submittedName>
</protein>
<dbReference type="Proteomes" id="UP001428290">
    <property type="component" value="Unassembled WGS sequence"/>
</dbReference>
<dbReference type="EMBL" id="BAABRU010000011">
    <property type="protein sequence ID" value="GAA5529513.1"/>
    <property type="molecule type" value="Genomic_DNA"/>
</dbReference>
<dbReference type="Gene3D" id="1.10.3210.50">
    <property type="match status" value="1"/>
</dbReference>
<accession>A0ABP9X3U7</accession>
<reference evidence="2 3" key="1">
    <citation type="submission" date="2024-02" db="EMBL/GenBank/DDBJ databases">
        <title>Herpetosiphon gulosus NBRC 112829.</title>
        <authorList>
            <person name="Ichikawa N."/>
            <person name="Katano-Makiyama Y."/>
            <person name="Hidaka K."/>
        </authorList>
    </citation>
    <scope>NUCLEOTIDE SEQUENCE [LARGE SCALE GENOMIC DNA]</scope>
    <source>
        <strain evidence="2 3">NBRC 112829</strain>
    </source>
</reference>
<dbReference type="SUPFAM" id="SSF109604">
    <property type="entry name" value="HD-domain/PDEase-like"/>
    <property type="match status" value="1"/>
</dbReference>
<evidence type="ECO:0000313" key="2">
    <source>
        <dbReference type="EMBL" id="GAA5529513.1"/>
    </source>
</evidence>
<evidence type="ECO:0000313" key="3">
    <source>
        <dbReference type="Proteomes" id="UP001428290"/>
    </source>
</evidence>
<dbReference type="InterPro" id="IPR003607">
    <property type="entry name" value="HD/PDEase_dom"/>
</dbReference>
<evidence type="ECO:0000259" key="1">
    <source>
        <dbReference type="Pfam" id="PF01966"/>
    </source>
</evidence>
<feature type="domain" description="HD" evidence="1">
    <location>
        <begin position="23"/>
        <end position="127"/>
    </location>
</feature>